<keyword evidence="2" id="KW-0238">DNA-binding</keyword>
<dbReference type="InterPro" id="IPR050090">
    <property type="entry name" value="Tyrosine_recombinase_XerCD"/>
</dbReference>
<evidence type="ECO:0000256" key="1">
    <source>
        <dbReference type="ARBA" id="ARBA00008857"/>
    </source>
</evidence>
<dbReference type="Pfam" id="PF00589">
    <property type="entry name" value="Phage_integrase"/>
    <property type="match status" value="1"/>
</dbReference>
<protein>
    <recommendedName>
        <fullName evidence="4">Tyr recombinase domain-containing protein</fullName>
    </recommendedName>
</protein>
<comment type="caution">
    <text evidence="5">The sequence shown here is derived from an EMBL/GenBank/DDBJ whole genome shotgun (WGS) entry which is preliminary data.</text>
</comment>
<dbReference type="PANTHER" id="PTHR30349:SF41">
    <property type="entry name" value="INTEGRASE_RECOMBINASE PROTEIN MJ0367-RELATED"/>
    <property type="match status" value="1"/>
</dbReference>
<comment type="similarity">
    <text evidence="1">Belongs to the 'phage' integrase family.</text>
</comment>
<evidence type="ECO:0000256" key="2">
    <source>
        <dbReference type="ARBA" id="ARBA00023125"/>
    </source>
</evidence>
<gene>
    <name evidence="5" type="ORF">GMST_15580</name>
</gene>
<dbReference type="PANTHER" id="PTHR30349">
    <property type="entry name" value="PHAGE INTEGRASE-RELATED"/>
    <property type="match status" value="1"/>
</dbReference>
<reference evidence="6" key="1">
    <citation type="submission" date="2020-06" db="EMBL/GenBank/DDBJ databases">
        <title>Draft genomic sequence of Geomonas sp. Red330.</title>
        <authorList>
            <person name="Itoh H."/>
            <person name="Zhenxing X."/>
            <person name="Ushijima N."/>
            <person name="Masuda Y."/>
            <person name="Shiratori Y."/>
            <person name="Senoo K."/>
        </authorList>
    </citation>
    <scope>NUCLEOTIDE SEQUENCE [LARGE SCALE GENOMIC DNA]</scope>
    <source>
        <strain evidence="6">Red330</strain>
    </source>
</reference>
<dbReference type="Gene3D" id="1.10.443.10">
    <property type="entry name" value="Intergrase catalytic core"/>
    <property type="match status" value="1"/>
</dbReference>
<dbReference type="InterPro" id="IPR002104">
    <property type="entry name" value="Integrase_catalytic"/>
</dbReference>
<dbReference type="GO" id="GO:0015074">
    <property type="term" value="P:DNA integration"/>
    <property type="evidence" value="ECO:0007669"/>
    <property type="project" value="InterPro"/>
</dbReference>
<dbReference type="AlphaFoldDB" id="A0A6V8MHG4"/>
<dbReference type="Proteomes" id="UP000556026">
    <property type="component" value="Unassembled WGS sequence"/>
</dbReference>
<accession>A0A6V8MHG4</accession>
<keyword evidence="6" id="KW-1185">Reference proteome</keyword>
<dbReference type="GO" id="GO:0006310">
    <property type="term" value="P:DNA recombination"/>
    <property type="evidence" value="ECO:0007669"/>
    <property type="project" value="UniProtKB-KW"/>
</dbReference>
<dbReference type="CDD" id="cd01184">
    <property type="entry name" value="INT_C_like_1"/>
    <property type="match status" value="1"/>
</dbReference>
<dbReference type="Gene3D" id="1.10.150.130">
    <property type="match status" value="1"/>
</dbReference>
<proteinExistence type="inferred from homology"/>
<name>A0A6V8MHG4_9BACT</name>
<dbReference type="GO" id="GO:0003677">
    <property type="term" value="F:DNA binding"/>
    <property type="evidence" value="ECO:0007669"/>
    <property type="project" value="UniProtKB-KW"/>
</dbReference>
<dbReference type="PROSITE" id="PS51898">
    <property type="entry name" value="TYR_RECOMBINASE"/>
    <property type="match status" value="1"/>
</dbReference>
<sequence>MDQLEVEVLFYPSHLTTRNGRYYYRIAIPVDLRPKFPTCEIKKSLKATDTNCARLLAVGIELRVQQVFALIRAGVLSGDQLQNVVGELCPAKRKAPSKGHLLSVLMQEYVVMHETRWTPKTKIEIVACHRLIQDILGDVDVKSITKAVVLDFRSKLMRLPANQYKIYPGKTASEVLDLPDVTPMSIKSANKYISRLNSLLSYCVKGSLLTVNYAQGMLIPEKRRSDEERKAYTVEELKLILGCLPRDQEKPERYWIPVVAMFSGLRLDEICQMYVADVQQIDDVWCFSVNDDQDKKVKTLSSKRVIPLHPALLKCGFLKYVERLRADGVPRLWMNLNWREADGYSNAFGKWFQKFNRSHVTTDKAKVFHSLRHTVTDTMKQAGVQEVVISEIMGHANDSMTMSRYGKRYQPKVLLEAMIHLEYGIEISPM</sequence>
<dbReference type="SUPFAM" id="SSF56349">
    <property type="entry name" value="DNA breaking-rejoining enzymes"/>
    <property type="match status" value="1"/>
</dbReference>
<feature type="domain" description="Tyr recombinase" evidence="4">
    <location>
        <begin position="227"/>
        <end position="419"/>
    </location>
</feature>
<dbReference type="EMBL" id="BLXX01000003">
    <property type="protein sequence ID" value="GFO59233.1"/>
    <property type="molecule type" value="Genomic_DNA"/>
</dbReference>
<dbReference type="InterPro" id="IPR046668">
    <property type="entry name" value="DUF6538"/>
</dbReference>
<evidence type="ECO:0000259" key="4">
    <source>
        <dbReference type="PROSITE" id="PS51898"/>
    </source>
</evidence>
<evidence type="ECO:0000313" key="5">
    <source>
        <dbReference type="EMBL" id="GFO59233.1"/>
    </source>
</evidence>
<dbReference type="InterPro" id="IPR011010">
    <property type="entry name" value="DNA_brk_join_enz"/>
</dbReference>
<organism evidence="5 6">
    <name type="scientific">Geomonas silvestris</name>
    <dbReference type="NCBI Taxonomy" id="2740184"/>
    <lineage>
        <taxon>Bacteria</taxon>
        <taxon>Pseudomonadati</taxon>
        <taxon>Thermodesulfobacteriota</taxon>
        <taxon>Desulfuromonadia</taxon>
        <taxon>Geobacterales</taxon>
        <taxon>Geobacteraceae</taxon>
        <taxon>Geomonas</taxon>
    </lineage>
</organism>
<dbReference type="Pfam" id="PF20172">
    <property type="entry name" value="DUF6538"/>
    <property type="match status" value="1"/>
</dbReference>
<dbReference type="RefSeq" id="WP_246399281.1">
    <property type="nucleotide sequence ID" value="NZ_BLXX01000003.1"/>
</dbReference>
<dbReference type="InterPro" id="IPR010998">
    <property type="entry name" value="Integrase_recombinase_N"/>
</dbReference>
<evidence type="ECO:0000313" key="6">
    <source>
        <dbReference type="Proteomes" id="UP000556026"/>
    </source>
</evidence>
<dbReference type="InterPro" id="IPR013762">
    <property type="entry name" value="Integrase-like_cat_sf"/>
</dbReference>
<keyword evidence="3" id="KW-0233">DNA recombination</keyword>
<evidence type="ECO:0000256" key="3">
    <source>
        <dbReference type="ARBA" id="ARBA00023172"/>
    </source>
</evidence>